<keyword evidence="1" id="KW-0812">Transmembrane</keyword>
<organism evidence="2">
    <name type="scientific">Cantharellus appalachiensis</name>
    <dbReference type="NCBI Taxonomy" id="409893"/>
    <lineage>
        <taxon>Eukaryota</taxon>
        <taxon>Fungi</taxon>
        <taxon>Dikarya</taxon>
        <taxon>Basidiomycota</taxon>
        <taxon>Agaricomycotina</taxon>
        <taxon>Agaricomycetes</taxon>
        <taxon>Cantharellales</taxon>
        <taxon>Hydnaceae</taxon>
        <taxon>Cantharellus</taxon>
    </lineage>
</organism>
<name>A0A2U3TML3_9AGAM</name>
<evidence type="ECO:0000313" key="2">
    <source>
        <dbReference type="EMBL" id="AWA82104.1"/>
    </source>
</evidence>
<dbReference type="EMBL" id="MG602716">
    <property type="protein sequence ID" value="AWA82104.1"/>
    <property type="molecule type" value="Genomic_DNA"/>
</dbReference>
<keyword evidence="1" id="KW-1133">Transmembrane helix</keyword>
<dbReference type="RefSeq" id="YP_009486043.1">
    <property type="nucleotide sequence ID" value="NC_037756.1"/>
</dbReference>
<feature type="transmembrane region" description="Helical" evidence="1">
    <location>
        <begin position="12"/>
        <end position="38"/>
    </location>
</feature>
<gene>
    <name evidence="2" type="primary">orf296</name>
</gene>
<proteinExistence type="predicted"/>
<feature type="transmembrane region" description="Helical" evidence="1">
    <location>
        <begin position="261"/>
        <end position="281"/>
    </location>
</feature>
<dbReference type="AlphaFoldDB" id="A0A2U3TML3"/>
<keyword evidence="2" id="KW-0496">Mitochondrion</keyword>
<dbReference type="GeneID" id="36938656"/>
<accession>A0A2U3TML3</accession>
<keyword evidence="1" id="KW-0472">Membrane</keyword>
<sequence>MNKNNILKNLVLFLDLSLLVLVLCVFCYDIFLILSSILDKFDNIYCIDNFISYMSSNNNSTSTTNTTIIHSNDGWAQGIKSIFVYGTGALRLQLLRSGGTPLQRGFVIGSTIAADAASTALKNAINDPEYVEKPIKSWQRIFRDSETLEIPVDKDSETLTKVNEIKNSLIPEDINSFSETLLNSIITYLKPILEPITVDYSNEILANQIYGISIILFILSLLILVLLIAFMINILIFVYSDKLMNLFTNKYIKWYIVFNKKIIGIEICFIGASLIYFMYFLSYGIHFIATHPIIFN</sequence>
<reference evidence="2" key="1">
    <citation type="journal article" date="2018" name="Int. J. Biol. Macromol.">
        <title>Characterization of the mitochondrial genomes of three species in the ectomycorrhizal genus Cantharellus and phylogeny of Agaricomycetes.</title>
        <authorList>
            <person name="Li Q."/>
            <person name="Liao M."/>
            <person name="Yang M."/>
            <person name="Xiong C."/>
            <person name="Jin X."/>
            <person name="Chen Z."/>
            <person name="Huang W."/>
        </authorList>
    </citation>
    <scope>NUCLEOTIDE SEQUENCE</scope>
    <source>
        <strain evidence="2">S38</strain>
    </source>
</reference>
<evidence type="ECO:0000256" key="1">
    <source>
        <dbReference type="SAM" id="Phobius"/>
    </source>
</evidence>
<feature type="transmembrane region" description="Helical" evidence="1">
    <location>
        <begin position="209"/>
        <end position="240"/>
    </location>
</feature>
<geneLocation type="mitochondrion" evidence="2"/>
<protein>
    <submittedName>
        <fullName evidence="2">Uncharacterized protein</fullName>
    </submittedName>
</protein>